<dbReference type="GO" id="GO:0003913">
    <property type="term" value="F:DNA photolyase activity"/>
    <property type="evidence" value="ECO:0007669"/>
    <property type="project" value="TreeGrafter"/>
</dbReference>
<dbReference type="GO" id="GO:1904047">
    <property type="term" value="F:S-adenosyl-L-methionine binding"/>
    <property type="evidence" value="ECO:0007669"/>
    <property type="project" value="TreeGrafter"/>
</dbReference>
<dbReference type="OrthoDB" id="21362at2"/>
<organism evidence="1 2">
    <name type="scientific">Leptospira brenneri</name>
    <dbReference type="NCBI Taxonomy" id="2023182"/>
    <lineage>
        <taxon>Bacteria</taxon>
        <taxon>Pseudomonadati</taxon>
        <taxon>Spirochaetota</taxon>
        <taxon>Spirochaetia</taxon>
        <taxon>Leptospirales</taxon>
        <taxon>Leptospiraceae</taxon>
        <taxon>Leptospira</taxon>
    </lineage>
</organism>
<sequence length="288" mass="33317">MSALFFAVLSEAKPWLERLQAKPLSYTGKFRIFQKNSHYIIISGTGKLSMALAVSEFAHLISKSERNQMKVWNLGIAGATNPELSLGDFFWIHKITDWGSKRDHYPDRILKSEFIKETTLTTFDRPITKEKNLDRFQSLTKEELNGIHLVDMEGSGFFEAASLYFPLENITLGKIVSDHLEGKFCQSEDVEVMMSKVSENLFEEWTSPLPWIQSDEVETTDWPNVETFIQNIRLTETMKHDLKKSVRFFRLRNPNKPLPLPEENAKANLKSKTDLKNYLDEWRAALHV</sequence>
<accession>A0A2M9Y547</accession>
<dbReference type="GO" id="GO:0009116">
    <property type="term" value="P:nucleoside metabolic process"/>
    <property type="evidence" value="ECO:0007669"/>
    <property type="project" value="InterPro"/>
</dbReference>
<reference evidence="1" key="1">
    <citation type="journal article" date="2019" name="PLoS Negl. Trop. Dis.">
        <title>Revisiting the worldwide diversity of Leptospira species in the environment.</title>
        <authorList>
            <person name="Vincent A.T."/>
            <person name="Schiettekatte O."/>
            <person name="Bourhy P."/>
            <person name="Veyrier F.J."/>
            <person name="Picardeau M."/>
        </authorList>
    </citation>
    <scope>NUCLEOTIDE SEQUENCE [LARGE SCALE GENOMIC DNA]</scope>
    <source>
        <strain evidence="1">201800277</strain>
    </source>
</reference>
<keyword evidence="2" id="KW-1185">Reference proteome</keyword>
<dbReference type="PANTHER" id="PTHR37822:SF2">
    <property type="entry name" value="SPORE PHOTOPRODUCT LYASE"/>
    <property type="match status" value="1"/>
</dbReference>
<evidence type="ECO:0000313" key="2">
    <source>
        <dbReference type="Proteomes" id="UP000297891"/>
    </source>
</evidence>
<dbReference type="InterPro" id="IPR049539">
    <property type="entry name" value="SPL"/>
</dbReference>
<dbReference type="GO" id="GO:0051539">
    <property type="term" value="F:4 iron, 4 sulfur cluster binding"/>
    <property type="evidence" value="ECO:0007669"/>
    <property type="project" value="TreeGrafter"/>
</dbReference>
<dbReference type="GO" id="GO:0042601">
    <property type="term" value="C:endospore-forming forespore"/>
    <property type="evidence" value="ECO:0007669"/>
    <property type="project" value="TreeGrafter"/>
</dbReference>
<dbReference type="PANTHER" id="PTHR37822">
    <property type="entry name" value="SPORE PHOTOPRODUCT LYASE-RELATED"/>
    <property type="match status" value="1"/>
</dbReference>
<dbReference type="Gene3D" id="3.40.50.1580">
    <property type="entry name" value="Nucleoside phosphorylase domain"/>
    <property type="match status" value="1"/>
</dbReference>
<dbReference type="InterPro" id="IPR035994">
    <property type="entry name" value="Nucleoside_phosphorylase_sf"/>
</dbReference>
<dbReference type="SUPFAM" id="SSF53167">
    <property type="entry name" value="Purine and uridine phosphorylases"/>
    <property type="match status" value="1"/>
</dbReference>
<dbReference type="RefSeq" id="WP_100789854.1">
    <property type="nucleotide sequence ID" value="NZ_NPDQ01000002.1"/>
</dbReference>
<gene>
    <name evidence="1" type="ORF">EHQ30_08825</name>
</gene>
<dbReference type="Proteomes" id="UP000297891">
    <property type="component" value="Unassembled WGS sequence"/>
</dbReference>
<dbReference type="AlphaFoldDB" id="A0A2M9Y547"/>
<name>A0A2M9Y547_9LEPT</name>
<evidence type="ECO:0000313" key="1">
    <source>
        <dbReference type="EMBL" id="TGK96683.1"/>
    </source>
</evidence>
<dbReference type="EMBL" id="RQFP01000001">
    <property type="protein sequence ID" value="TGK96683.1"/>
    <property type="molecule type" value="Genomic_DNA"/>
</dbReference>
<comment type="caution">
    <text evidence="1">The sequence shown here is derived from an EMBL/GenBank/DDBJ whole genome shotgun (WGS) entry which is preliminary data.</text>
</comment>
<protein>
    <submittedName>
        <fullName evidence="1">Phosphorylase</fullName>
    </submittedName>
</protein>
<proteinExistence type="predicted"/>